<proteinExistence type="predicted"/>
<protein>
    <submittedName>
        <fullName evidence="1">DNA sulfur modification protein DndE</fullName>
    </submittedName>
</protein>
<dbReference type="EMBL" id="RYFG02000060">
    <property type="protein sequence ID" value="TRW99039.1"/>
    <property type="molecule type" value="Genomic_DNA"/>
</dbReference>
<dbReference type="InterPro" id="IPR038472">
    <property type="entry name" value="DndE_sf"/>
</dbReference>
<dbReference type="Pfam" id="PF08870">
    <property type="entry name" value="DndE"/>
    <property type="match status" value="1"/>
</dbReference>
<organism evidence="1 2">
    <name type="scientific">Candidatus Methylobacter oryzae</name>
    <dbReference type="NCBI Taxonomy" id="2497749"/>
    <lineage>
        <taxon>Bacteria</taxon>
        <taxon>Pseudomonadati</taxon>
        <taxon>Pseudomonadota</taxon>
        <taxon>Gammaproteobacteria</taxon>
        <taxon>Methylococcales</taxon>
        <taxon>Methylococcaceae</taxon>
        <taxon>Methylobacter</taxon>
    </lineage>
</organism>
<comment type="caution">
    <text evidence="1">The sequence shown here is derived from an EMBL/GenBank/DDBJ whole genome shotgun (WGS) entry which is preliminary data.</text>
</comment>
<dbReference type="Proteomes" id="UP000733744">
    <property type="component" value="Unassembled WGS sequence"/>
</dbReference>
<accession>A0ABY3CCG9</accession>
<keyword evidence="2" id="KW-1185">Reference proteome</keyword>
<gene>
    <name evidence="1" type="primary">dndE</name>
    <name evidence="1" type="ORF">EKO24_006790</name>
</gene>
<evidence type="ECO:0000313" key="2">
    <source>
        <dbReference type="Proteomes" id="UP000733744"/>
    </source>
</evidence>
<sequence>MIDRLRLTAAARNQLITLKRKTGIEHYNALCRHALCLSLANPTIPPTEEFNFNGGIDIDWRTFTGGNENLYLNLILMRLLSDALPINVENARQTMCRHVHRGLSYLASKKEDDLATGLSNELLTITVIKRINQISPK</sequence>
<evidence type="ECO:0000313" key="1">
    <source>
        <dbReference type="EMBL" id="TRW99039.1"/>
    </source>
</evidence>
<dbReference type="Gene3D" id="1.10.1220.160">
    <property type="entry name" value="DNA sulphur modification protein DndE"/>
    <property type="match status" value="1"/>
</dbReference>
<dbReference type="NCBIfam" id="TIGR03184">
    <property type="entry name" value="DNA_S_dndE"/>
    <property type="match status" value="1"/>
</dbReference>
<name>A0ABY3CCG9_9GAMM</name>
<dbReference type="RefSeq" id="WP_127030699.1">
    <property type="nucleotide sequence ID" value="NZ_RYFG02000060.1"/>
</dbReference>
<reference evidence="1 2" key="1">
    <citation type="journal article" date="2019" name="Antonie Van Leeuwenhoek">
        <title>Description of 'Ca. Methylobacter oryzae' KRF1, a novel species from the environmentally important Methylobacter clade 2.</title>
        <authorList>
            <person name="Khatri K."/>
            <person name="Mohite J.A."/>
            <person name="Pandit P.S."/>
            <person name="Bahulikar R."/>
            <person name="Rahalkar M.C."/>
        </authorList>
    </citation>
    <scope>NUCLEOTIDE SEQUENCE [LARGE SCALE GENOMIC DNA]</scope>
    <source>
        <strain evidence="1 2">KRF1</strain>
    </source>
</reference>
<dbReference type="InterPro" id="IPR014969">
    <property type="entry name" value="DNA_S_DndE"/>
</dbReference>